<gene>
    <name evidence="7" type="ORF">PHAECO_LOCUS5621</name>
</gene>
<sequence length="119" mass="12781">MLLMAITKHKVGVILFSWTAGVMYSTLFTMPYLIVAHYHARGTFETTSEGEEKISTQLRGLGTDVAIVSSMVFLAQFILSLCMGTIVSVTGTTTAVVSVASTLAFFGAISATQVMYLDL</sequence>
<dbReference type="Proteomes" id="UP001153737">
    <property type="component" value="Chromosome 17"/>
</dbReference>
<keyword evidence="4 6" id="KW-1133">Transmembrane helix</keyword>
<feature type="transmembrane region" description="Helical" evidence="6">
    <location>
        <begin position="65"/>
        <end position="87"/>
    </location>
</feature>
<feature type="transmembrane region" description="Helical" evidence="6">
    <location>
        <begin position="94"/>
        <end position="116"/>
    </location>
</feature>
<dbReference type="GO" id="GO:0008506">
    <property type="term" value="F:sucrose:proton symporter activity"/>
    <property type="evidence" value="ECO:0007669"/>
    <property type="project" value="TreeGrafter"/>
</dbReference>
<evidence type="ECO:0000313" key="8">
    <source>
        <dbReference type="Proteomes" id="UP001153737"/>
    </source>
</evidence>
<keyword evidence="3 6" id="KW-0812">Transmembrane</keyword>
<dbReference type="AlphaFoldDB" id="A0A9N9SFV9"/>
<evidence type="ECO:0000256" key="3">
    <source>
        <dbReference type="ARBA" id="ARBA00022692"/>
    </source>
</evidence>
<reference evidence="7" key="1">
    <citation type="submission" date="2022-01" db="EMBL/GenBank/DDBJ databases">
        <authorList>
            <person name="King R."/>
        </authorList>
    </citation>
    <scope>NUCLEOTIDE SEQUENCE</scope>
</reference>
<evidence type="ECO:0000256" key="5">
    <source>
        <dbReference type="ARBA" id="ARBA00023136"/>
    </source>
</evidence>
<accession>A0A9N9SFV9</accession>
<dbReference type="GO" id="GO:0016020">
    <property type="term" value="C:membrane"/>
    <property type="evidence" value="ECO:0007669"/>
    <property type="project" value="UniProtKB-SubCell"/>
</dbReference>
<keyword evidence="5 6" id="KW-0472">Membrane</keyword>
<comment type="subcellular location">
    <subcellularLocation>
        <location evidence="1">Membrane</location>
        <topology evidence="1">Multi-pass membrane protein</topology>
    </subcellularLocation>
</comment>
<dbReference type="PANTHER" id="PTHR19432:SF35">
    <property type="entry name" value="SOLUTE CARRIER FAMILY 45 MEMBER 3 ISOFORM X1"/>
    <property type="match status" value="1"/>
</dbReference>
<evidence type="ECO:0000256" key="1">
    <source>
        <dbReference type="ARBA" id="ARBA00004141"/>
    </source>
</evidence>
<dbReference type="EMBL" id="OU896723">
    <property type="protein sequence ID" value="CAG9818045.1"/>
    <property type="molecule type" value="Genomic_DNA"/>
</dbReference>
<evidence type="ECO:0000256" key="2">
    <source>
        <dbReference type="ARBA" id="ARBA00022448"/>
    </source>
</evidence>
<evidence type="ECO:0000313" key="7">
    <source>
        <dbReference type="EMBL" id="CAG9818045.1"/>
    </source>
</evidence>
<proteinExistence type="predicted"/>
<dbReference type="PANTHER" id="PTHR19432">
    <property type="entry name" value="SUGAR TRANSPORTER"/>
    <property type="match status" value="1"/>
</dbReference>
<name>A0A9N9SFV9_PHACE</name>
<keyword evidence="8" id="KW-1185">Reference proteome</keyword>
<protein>
    <submittedName>
        <fullName evidence="7">Uncharacterized protein</fullName>
    </submittedName>
</protein>
<organism evidence="7 8">
    <name type="scientific">Phaedon cochleariae</name>
    <name type="common">Mustard beetle</name>
    <dbReference type="NCBI Taxonomy" id="80249"/>
    <lineage>
        <taxon>Eukaryota</taxon>
        <taxon>Metazoa</taxon>
        <taxon>Ecdysozoa</taxon>
        <taxon>Arthropoda</taxon>
        <taxon>Hexapoda</taxon>
        <taxon>Insecta</taxon>
        <taxon>Pterygota</taxon>
        <taxon>Neoptera</taxon>
        <taxon>Endopterygota</taxon>
        <taxon>Coleoptera</taxon>
        <taxon>Polyphaga</taxon>
        <taxon>Cucujiformia</taxon>
        <taxon>Chrysomeloidea</taxon>
        <taxon>Chrysomelidae</taxon>
        <taxon>Chrysomelinae</taxon>
        <taxon>Chrysomelini</taxon>
        <taxon>Phaedon</taxon>
    </lineage>
</organism>
<evidence type="ECO:0000256" key="4">
    <source>
        <dbReference type="ARBA" id="ARBA00022989"/>
    </source>
</evidence>
<keyword evidence="2" id="KW-0813">Transport</keyword>
<evidence type="ECO:0000256" key="6">
    <source>
        <dbReference type="SAM" id="Phobius"/>
    </source>
</evidence>
<reference evidence="7" key="2">
    <citation type="submission" date="2022-10" db="EMBL/GenBank/DDBJ databases">
        <authorList>
            <consortium name="ENA_rothamsted_submissions"/>
            <consortium name="culmorum"/>
            <person name="King R."/>
        </authorList>
    </citation>
    <scope>NUCLEOTIDE SEQUENCE</scope>
</reference>
<feature type="transmembrane region" description="Helical" evidence="6">
    <location>
        <begin position="12"/>
        <end position="34"/>
    </location>
</feature>